<dbReference type="WBParaSite" id="PEQ_0000227601-mRNA-1">
    <property type="protein sequence ID" value="PEQ_0000227601-mRNA-1"/>
    <property type="gene ID" value="PEQ_0000227601"/>
</dbReference>
<name>A0A914R734_PAREQ</name>
<protein>
    <submittedName>
        <fullName evidence="3">Uncharacterized protein</fullName>
    </submittedName>
</protein>
<feature type="region of interest" description="Disordered" evidence="1">
    <location>
        <begin position="45"/>
        <end position="79"/>
    </location>
</feature>
<proteinExistence type="predicted"/>
<evidence type="ECO:0000256" key="1">
    <source>
        <dbReference type="SAM" id="MobiDB-lite"/>
    </source>
</evidence>
<accession>A0A914R734</accession>
<dbReference type="Proteomes" id="UP000887564">
    <property type="component" value="Unplaced"/>
</dbReference>
<sequence>MPIRERFSRTYDIEVIIAITLIKIKEGFVESEVKKALLESIYEQRKRDRRKELEKEEKEKKEEEKRKKQKKEEERDPDWLPSTRDFVRFISLNYSNDIDDLPADLRQFHSLPLEHIPMPTDPEK</sequence>
<feature type="compositionally biased region" description="Basic and acidic residues" evidence="1">
    <location>
        <begin position="45"/>
        <end position="78"/>
    </location>
</feature>
<evidence type="ECO:0000313" key="2">
    <source>
        <dbReference type="Proteomes" id="UP000887564"/>
    </source>
</evidence>
<keyword evidence="2" id="KW-1185">Reference proteome</keyword>
<organism evidence="2 3">
    <name type="scientific">Parascaris equorum</name>
    <name type="common">Equine roundworm</name>
    <dbReference type="NCBI Taxonomy" id="6256"/>
    <lineage>
        <taxon>Eukaryota</taxon>
        <taxon>Metazoa</taxon>
        <taxon>Ecdysozoa</taxon>
        <taxon>Nematoda</taxon>
        <taxon>Chromadorea</taxon>
        <taxon>Rhabditida</taxon>
        <taxon>Spirurina</taxon>
        <taxon>Ascaridomorpha</taxon>
        <taxon>Ascaridoidea</taxon>
        <taxon>Ascarididae</taxon>
        <taxon>Parascaris</taxon>
    </lineage>
</organism>
<dbReference type="AlphaFoldDB" id="A0A914R734"/>
<reference evidence="3" key="1">
    <citation type="submission" date="2022-11" db="UniProtKB">
        <authorList>
            <consortium name="WormBaseParasite"/>
        </authorList>
    </citation>
    <scope>IDENTIFICATION</scope>
</reference>
<evidence type="ECO:0000313" key="3">
    <source>
        <dbReference type="WBParaSite" id="PEQ_0000227601-mRNA-1"/>
    </source>
</evidence>